<dbReference type="Proteomes" id="UP001497512">
    <property type="component" value="Chromosome 1"/>
</dbReference>
<sequence>MMGLGSEHTLALHLWTTNKPCKLFNAVVNEENDCFVNCLHGVFSLCATSFISRMSRCIKLLPGSCIPSASMVHSLILISISIARISCNRKSRQNTC</sequence>
<dbReference type="EMBL" id="OZ019893">
    <property type="protein sequence ID" value="CAK9190622.1"/>
    <property type="molecule type" value="Genomic_DNA"/>
</dbReference>
<gene>
    <name evidence="1" type="ORF">CSSPTR1EN2_LOCUS982</name>
</gene>
<protein>
    <submittedName>
        <fullName evidence="1">Uncharacterized protein</fullName>
    </submittedName>
</protein>
<accession>A0ABP0T9Y8</accession>
<proteinExistence type="predicted"/>
<keyword evidence="2" id="KW-1185">Reference proteome</keyword>
<name>A0ABP0T9Y8_9BRYO</name>
<evidence type="ECO:0000313" key="1">
    <source>
        <dbReference type="EMBL" id="CAK9190622.1"/>
    </source>
</evidence>
<reference evidence="1 2" key="1">
    <citation type="submission" date="2024-02" db="EMBL/GenBank/DDBJ databases">
        <authorList>
            <consortium name="ELIXIR-Norway"/>
            <consortium name="Elixir Norway"/>
        </authorList>
    </citation>
    <scope>NUCLEOTIDE SEQUENCE [LARGE SCALE GENOMIC DNA]</scope>
</reference>
<evidence type="ECO:0000313" key="2">
    <source>
        <dbReference type="Proteomes" id="UP001497512"/>
    </source>
</evidence>
<organism evidence="1 2">
    <name type="scientific">Sphagnum troendelagicum</name>
    <dbReference type="NCBI Taxonomy" id="128251"/>
    <lineage>
        <taxon>Eukaryota</taxon>
        <taxon>Viridiplantae</taxon>
        <taxon>Streptophyta</taxon>
        <taxon>Embryophyta</taxon>
        <taxon>Bryophyta</taxon>
        <taxon>Sphagnophytina</taxon>
        <taxon>Sphagnopsida</taxon>
        <taxon>Sphagnales</taxon>
        <taxon>Sphagnaceae</taxon>
        <taxon>Sphagnum</taxon>
    </lineage>
</organism>